<dbReference type="Pfam" id="PF07730">
    <property type="entry name" value="HisKA_3"/>
    <property type="match status" value="1"/>
</dbReference>
<accession>A0A9X2VVC9</accession>
<dbReference type="Gene3D" id="1.20.5.1930">
    <property type="match status" value="1"/>
</dbReference>
<protein>
    <submittedName>
        <fullName evidence="3">Histidine kinase dimerization/phosphoacceptor domain-containing protein</fullName>
    </submittedName>
</protein>
<comment type="caution">
    <text evidence="3">The sequence shown here is derived from an EMBL/GenBank/DDBJ whole genome shotgun (WGS) entry which is preliminary data.</text>
</comment>
<keyword evidence="1" id="KW-0812">Transmembrane</keyword>
<dbReference type="InterPro" id="IPR011712">
    <property type="entry name" value="Sig_transdc_His_kin_sub3_dim/P"/>
</dbReference>
<feature type="non-terminal residue" evidence="3">
    <location>
        <position position="232"/>
    </location>
</feature>
<evidence type="ECO:0000313" key="4">
    <source>
        <dbReference type="Proteomes" id="UP001141259"/>
    </source>
</evidence>
<evidence type="ECO:0000259" key="2">
    <source>
        <dbReference type="Pfam" id="PF07730"/>
    </source>
</evidence>
<gene>
    <name evidence="3" type="ORF">NZH93_42380</name>
</gene>
<name>A0A9X2VVC9_9PSEU</name>
<feature type="transmembrane region" description="Helical" evidence="1">
    <location>
        <begin position="121"/>
        <end position="139"/>
    </location>
</feature>
<sequence length="232" mass="24766">MERATPDWPAAIGRQWPLVCGLLFLFCYEFVLADPVFSSAAAKVAQFPAAAALFVIVVLAPRRPFAAALVAAAAVVVSSVAVGIGDLPVLPTFISKLLVTEIAALLALIAILVHRESTSRAAIGVTAIVAASASTWWLRPDFQAEFGGVTYSYDPNLRISLEVGGALLLVSIGASLYLRLRNEKRRRSVEAEVLAAQHAERMALARELHDVVAHYVTSIVVHSQAAEAVLEL</sequence>
<keyword evidence="3" id="KW-0808">Transferase</keyword>
<dbReference type="GO" id="GO:0016020">
    <property type="term" value="C:membrane"/>
    <property type="evidence" value="ECO:0007669"/>
    <property type="project" value="InterPro"/>
</dbReference>
<feature type="transmembrane region" description="Helical" evidence="1">
    <location>
        <begin position="93"/>
        <end position="114"/>
    </location>
</feature>
<dbReference type="GO" id="GO:0046983">
    <property type="term" value="F:protein dimerization activity"/>
    <property type="evidence" value="ECO:0007669"/>
    <property type="project" value="InterPro"/>
</dbReference>
<dbReference type="AlphaFoldDB" id="A0A9X2VVC9"/>
<evidence type="ECO:0000256" key="1">
    <source>
        <dbReference type="SAM" id="Phobius"/>
    </source>
</evidence>
<feature type="domain" description="Signal transduction histidine kinase subgroup 3 dimerisation and phosphoacceptor" evidence="2">
    <location>
        <begin position="200"/>
        <end position="230"/>
    </location>
</feature>
<keyword evidence="1" id="KW-0472">Membrane</keyword>
<feature type="transmembrane region" description="Helical" evidence="1">
    <location>
        <begin position="43"/>
        <end position="60"/>
    </location>
</feature>
<organism evidence="3 4">
    <name type="scientific">Umezawaea endophytica</name>
    <dbReference type="NCBI Taxonomy" id="1654476"/>
    <lineage>
        <taxon>Bacteria</taxon>
        <taxon>Bacillati</taxon>
        <taxon>Actinomycetota</taxon>
        <taxon>Actinomycetes</taxon>
        <taxon>Pseudonocardiales</taxon>
        <taxon>Pseudonocardiaceae</taxon>
        <taxon>Umezawaea</taxon>
    </lineage>
</organism>
<keyword evidence="4" id="KW-1185">Reference proteome</keyword>
<reference evidence="3" key="1">
    <citation type="submission" date="2022-08" db="EMBL/GenBank/DDBJ databases">
        <authorList>
            <person name="Tistechok S."/>
            <person name="Samborskyy M."/>
            <person name="Roman I."/>
        </authorList>
    </citation>
    <scope>NUCLEOTIDE SEQUENCE</scope>
    <source>
        <strain evidence="3">DSM 103496</strain>
    </source>
</reference>
<dbReference type="Proteomes" id="UP001141259">
    <property type="component" value="Unassembled WGS sequence"/>
</dbReference>
<evidence type="ECO:0000313" key="3">
    <source>
        <dbReference type="EMBL" id="MCS7483528.1"/>
    </source>
</evidence>
<dbReference type="RefSeq" id="WP_259628986.1">
    <property type="nucleotide sequence ID" value="NZ_JANYMP010000034.1"/>
</dbReference>
<dbReference type="EMBL" id="JANYMP010000034">
    <property type="protein sequence ID" value="MCS7483528.1"/>
    <property type="molecule type" value="Genomic_DNA"/>
</dbReference>
<feature type="transmembrane region" description="Helical" evidence="1">
    <location>
        <begin position="159"/>
        <end position="178"/>
    </location>
</feature>
<dbReference type="GO" id="GO:0000155">
    <property type="term" value="F:phosphorelay sensor kinase activity"/>
    <property type="evidence" value="ECO:0007669"/>
    <property type="project" value="InterPro"/>
</dbReference>
<proteinExistence type="predicted"/>
<feature type="transmembrane region" description="Helical" evidence="1">
    <location>
        <begin position="67"/>
        <end position="87"/>
    </location>
</feature>
<keyword evidence="3" id="KW-0418">Kinase</keyword>
<keyword evidence="1" id="KW-1133">Transmembrane helix</keyword>